<dbReference type="RefSeq" id="WP_210116639.1">
    <property type="nucleotide sequence ID" value="NZ_CP054257.1"/>
</dbReference>
<dbReference type="InterPro" id="IPR025965">
    <property type="entry name" value="FlgD/Vpr_Ig-like"/>
</dbReference>
<dbReference type="Pfam" id="PF13860">
    <property type="entry name" value="FlgD_ig"/>
    <property type="match status" value="1"/>
</dbReference>
<feature type="domain" description="FlgD/Vpr Ig-like" evidence="2">
    <location>
        <begin position="1642"/>
        <end position="1713"/>
    </location>
</feature>
<sequence>MPDFIFSKKYKKFTPVFFLVCILALSCLNKLWGNDYYWIGTTNNDWAEPSNWSSTPPATPTPVSTYPHESNDKAIIDTAPNYPKISSIVSIAELEVQAGASVTVASGGDLTVNGALTGTGDLIVNGGSVSLNYGTGGTASSIGGMTLGAGAAVAIGNDAADSLVLGSGTLTLPSTLASLSLAGRITAPGGINLAKDATLSADTKFNSPVVLEQNISIFSTGNITFEETVDTDTGGESLTINAPGKHVEFKKAVGGTKPLASFTVVNSGRLTFNDALKVTGIFKQANAATGATLFGGETAKASTSVGSADLNGTSYTFYGKFDATSGSISVTNSGLFLTKEDADITLLSGNFTQNGAGPNQLAGGISGSSTVSFATDVYLYGSGGIDAEMKLGDSSGAFTIGVSGAKNLHIAASSAKKININSPLVANNIILYGGRFFLGGTNGAVTTKGDLILLGAAYNIDDTASSESSGVTGLFAYDHVSRYLFGKAASYTEGFKTRCPDGTTPIPTSYGGSVEVSANKKITVEKNFYANGVTINGPVSGAWTLELPDNDNAANAFAEAYNTTVSKCNVYKTGTTDTMYVAAAENCTATTCNGWATSRPLILANDVLKSRDMGNVTDPSWTPNRSGTYTVYDDVIRIEFVDSSTGNPRSFIENTNNEISAAVSNIKYYSVSDATMYTFAGSFVDADCTVTTNGQGDLSVFYVRTDPLNAAQRWNTDATGISAGNSHSTDRGRKGGTPDGSSAALPAHRNCIPYINLPKALSGVYQTLRDSRKNRIAHYVGNSNPPNYDIDGDGTNDSNSRPGACFTAVADRADPVLAAVYTGQELHIPYSATYDSQPPYDAHNFIELKYSEEIKISHGGTEVVPKSAVNIPASAVYGNVANLTGDGLELSGFVKIEKGRVSCGNSDGSGDPVYSMYRNFALTALDARSYTSSYSNEQSSRVRISVAGYSNGQISQGGYTYRNWKGYINSDQITPPSGEITRTINAGITDISAAYKLASVIIPNALDSSTSTGNHALPVLTVNGASDANSELYGSWDVSPPCFAPSRFASPWSSAGSIDEYEALGTGNSGMSVLNRVEFHLFDNTPSYNVSDPAAWRSKAGWCLGHGADDTALKDTYTYAADIFGGAKPFAFAHDSSLQNFATGGIRYCSLYDQTDKFKYTTDLSQVPSQSFDVSNAIICAAKSPFFNASGAQSRSVTSMGVDSLYFSIPLADLTLPLSQIFKIAYDNSGSYITDLAGNRMKSAVIRTIDRTPPEFSITLAPLGGNKLYILFNKKLNTSSLNWIDNSNNESILNALTEIPKSLELVKAGAITGSTELRIDATVPAKLYSVNERSTGLILTLTKNVTLDDVKDLHVCVKNTGFATDPVTRVNNSYVSYIQDVVGNYASVHTAHALSDFAVGAVQVQYAYDNRNTASGVNVGSGLYEDSSWAVRNWDAEQGNYGTLLAGHDIFINAVLYDGTQDNSGGLSTSLSHTKTPVLFADKDPDAASVSVQYNYNTGSGLRVWLPSTMSPSDVFPSLSSANNSGFIKFESGYFINPPLSTAAGFLLPVATDSHYSDWKAGDQITFIFGLVDSSNSEIKICHTPLYPNISNYSSVDDSAKAPLYALRLKDPNDIASIDLWSFKLKDLSLQRGGVSIFNNVINVNAGEKVVIQVDMPQNGELNVAIMTLDGNIVTYLQHGRASQGVHNYRWDGKNNAGTKVARGMYFIRVSGSGFDETRKVMVVKE</sequence>
<evidence type="ECO:0000259" key="2">
    <source>
        <dbReference type="Pfam" id="PF13860"/>
    </source>
</evidence>
<feature type="region of interest" description="Disordered" evidence="1">
    <location>
        <begin position="716"/>
        <end position="744"/>
    </location>
</feature>
<proteinExistence type="predicted"/>
<protein>
    <recommendedName>
        <fullName evidence="2">FlgD/Vpr Ig-like domain-containing protein</fullName>
    </recommendedName>
</protein>
<dbReference type="Proteomes" id="UP000671995">
    <property type="component" value="Chromosome"/>
</dbReference>
<evidence type="ECO:0000313" key="3">
    <source>
        <dbReference type="EMBL" id="QTQ11925.1"/>
    </source>
</evidence>
<reference evidence="3" key="2">
    <citation type="journal article" date="2021" name="Microbiol. Resour. Announc.">
        <title>Complete Genome Sequences of Three Human Oral Treponema parvum Isolates.</title>
        <authorList>
            <person name="Zeng H."/>
            <person name="Watt R.M."/>
        </authorList>
    </citation>
    <scope>NUCLEOTIDE SEQUENCE</scope>
    <source>
        <strain evidence="3">ATCC 700773</strain>
    </source>
</reference>
<evidence type="ECO:0000313" key="4">
    <source>
        <dbReference type="Proteomes" id="UP000671995"/>
    </source>
</evidence>
<organism evidence="3 4">
    <name type="scientific">Treponema parvum</name>
    <dbReference type="NCBI Taxonomy" id="138851"/>
    <lineage>
        <taxon>Bacteria</taxon>
        <taxon>Pseudomonadati</taxon>
        <taxon>Spirochaetota</taxon>
        <taxon>Spirochaetia</taxon>
        <taxon>Spirochaetales</taxon>
        <taxon>Treponemataceae</taxon>
        <taxon>Treponema</taxon>
    </lineage>
</organism>
<evidence type="ECO:0000256" key="1">
    <source>
        <dbReference type="SAM" id="MobiDB-lite"/>
    </source>
</evidence>
<dbReference type="Gene3D" id="2.60.40.4070">
    <property type="match status" value="1"/>
</dbReference>
<name>A0A975ICH9_9SPIR</name>
<reference evidence="3" key="1">
    <citation type="submission" date="2020-05" db="EMBL/GenBank/DDBJ databases">
        <authorList>
            <person name="Zeng H."/>
            <person name="Chan Y.K."/>
            <person name="Watt R.M."/>
        </authorList>
    </citation>
    <scope>NUCLEOTIDE SEQUENCE</scope>
    <source>
        <strain evidence="3">ATCC 700773</strain>
    </source>
</reference>
<accession>A0A975ICH9</accession>
<gene>
    <name evidence="3" type="ORF">HRI96_06775</name>
</gene>
<feature type="compositionally biased region" description="Polar residues" evidence="1">
    <location>
        <begin position="716"/>
        <end position="727"/>
    </location>
</feature>
<dbReference type="EMBL" id="CP054257">
    <property type="protein sequence ID" value="QTQ11925.1"/>
    <property type="molecule type" value="Genomic_DNA"/>
</dbReference>